<gene>
    <name evidence="12" type="primary">ung_2</name>
    <name evidence="8" type="synonym">ung</name>
    <name evidence="12" type="ORF">TAE01_26980</name>
</gene>
<protein>
    <recommendedName>
        <fullName evidence="4 8">Uracil-DNA glycosylase</fullName>
        <shortName evidence="8">UDG</shortName>
        <ecNumber evidence="4 8">3.2.2.27</ecNumber>
    </recommendedName>
</protein>
<dbReference type="SMART" id="SM00986">
    <property type="entry name" value="UDG"/>
    <property type="match status" value="1"/>
</dbReference>
<evidence type="ECO:0000256" key="4">
    <source>
        <dbReference type="ARBA" id="ARBA00012030"/>
    </source>
</evidence>
<feature type="domain" description="Uracil-DNA glycosylase-like" evidence="11">
    <location>
        <begin position="47"/>
        <end position="207"/>
    </location>
</feature>
<dbReference type="RefSeq" id="WP_147067243.1">
    <property type="nucleotide sequence ID" value="NZ_BAAARO010000001.1"/>
</dbReference>
<feature type="active site" description="Proton acceptor" evidence="8 9">
    <location>
        <position position="62"/>
    </location>
</feature>
<dbReference type="InterPro" id="IPR005122">
    <property type="entry name" value="Uracil-DNA_glycosylase-like"/>
</dbReference>
<evidence type="ECO:0000256" key="5">
    <source>
        <dbReference type="ARBA" id="ARBA00022763"/>
    </source>
</evidence>
<dbReference type="Gene3D" id="3.40.470.10">
    <property type="entry name" value="Uracil-DNA glycosylase-like domain"/>
    <property type="match status" value="1"/>
</dbReference>
<dbReference type="Pfam" id="PF03167">
    <property type="entry name" value="UDG"/>
    <property type="match status" value="1"/>
</dbReference>
<name>A0A512D344_9MICO</name>
<accession>A0A512D344</accession>
<evidence type="ECO:0000256" key="10">
    <source>
        <dbReference type="RuleBase" id="RU003780"/>
    </source>
</evidence>
<dbReference type="AlphaFoldDB" id="A0A512D344"/>
<evidence type="ECO:0000256" key="8">
    <source>
        <dbReference type="HAMAP-Rule" id="MF_00148"/>
    </source>
</evidence>
<dbReference type="CDD" id="cd10027">
    <property type="entry name" value="UDG-F1-like"/>
    <property type="match status" value="1"/>
</dbReference>
<dbReference type="SUPFAM" id="SSF52141">
    <property type="entry name" value="Uracil-DNA glycosylase-like"/>
    <property type="match status" value="1"/>
</dbReference>
<keyword evidence="7 8" id="KW-0234">DNA repair</keyword>
<dbReference type="PROSITE" id="PS00130">
    <property type="entry name" value="U_DNA_GLYCOSYLASE"/>
    <property type="match status" value="1"/>
</dbReference>
<dbReference type="InterPro" id="IPR018085">
    <property type="entry name" value="Ura-DNA_Glyclase_AS"/>
</dbReference>
<evidence type="ECO:0000256" key="9">
    <source>
        <dbReference type="PROSITE-ProRule" id="PRU10072"/>
    </source>
</evidence>
<keyword evidence="6 8" id="KW-0378">Hydrolase</keyword>
<dbReference type="EC" id="3.2.2.27" evidence="4 8"/>
<dbReference type="NCBIfam" id="TIGR00628">
    <property type="entry name" value="ung"/>
    <property type="match status" value="1"/>
</dbReference>
<dbReference type="PANTHER" id="PTHR11264:SF0">
    <property type="entry name" value="URACIL-DNA GLYCOSYLASE"/>
    <property type="match status" value="1"/>
</dbReference>
<dbReference type="GO" id="GO:0005737">
    <property type="term" value="C:cytoplasm"/>
    <property type="evidence" value="ECO:0007669"/>
    <property type="project" value="UniProtKB-SubCell"/>
</dbReference>
<evidence type="ECO:0000256" key="6">
    <source>
        <dbReference type="ARBA" id="ARBA00022801"/>
    </source>
</evidence>
<keyword evidence="8" id="KW-0963">Cytoplasm</keyword>
<keyword evidence="13" id="KW-1185">Reference proteome</keyword>
<evidence type="ECO:0000256" key="7">
    <source>
        <dbReference type="ARBA" id="ARBA00023204"/>
    </source>
</evidence>
<evidence type="ECO:0000256" key="2">
    <source>
        <dbReference type="ARBA" id="ARBA00002631"/>
    </source>
</evidence>
<dbReference type="SMART" id="SM00987">
    <property type="entry name" value="UreE_C"/>
    <property type="match status" value="1"/>
</dbReference>
<dbReference type="GO" id="GO:0004844">
    <property type="term" value="F:uracil DNA N-glycosylase activity"/>
    <property type="evidence" value="ECO:0007669"/>
    <property type="project" value="UniProtKB-UniRule"/>
</dbReference>
<dbReference type="OrthoDB" id="9804372at2"/>
<comment type="subcellular location">
    <subcellularLocation>
        <location evidence="8">Cytoplasm</location>
    </subcellularLocation>
</comment>
<sequence>MLPDGWDVVLGEVLRSRGWSELTKFVAQERKAGTVYPPAENVFRAFELTPYSMVRVVILGQDPYHGEGQAQGLAFSIAHGRLTPSLRKVLQELERDPEVAPPDGGNLEGWARQGVLLLNAALTVRAGSPNSHRGRGWEDFTDAVISALNQKTDRVVFLLWGAAAHRKARLITNPRHTVIRAAHPAARASAHDPLVGSCSFSRANKALTEAGLPAIRWDRSDPSR</sequence>
<dbReference type="NCBIfam" id="NF003592">
    <property type="entry name" value="PRK05254.1-5"/>
    <property type="match status" value="1"/>
</dbReference>
<keyword evidence="5 8" id="KW-0227">DNA damage</keyword>
<dbReference type="EMBL" id="BJYX01000014">
    <property type="protein sequence ID" value="GEO30888.1"/>
    <property type="molecule type" value="Genomic_DNA"/>
</dbReference>
<comment type="caution">
    <text evidence="12">The sequence shown here is derived from an EMBL/GenBank/DDBJ whole genome shotgun (WGS) entry which is preliminary data.</text>
</comment>
<proteinExistence type="inferred from homology"/>
<evidence type="ECO:0000259" key="11">
    <source>
        <dbReference type="SMART" id="SM00986"/>
    </source>
</evidence>
<organism evidence="12 13">
    <name type="scientific">Terrabacter aerolatus</name>
    <dbReference type="NCBI Taxonomy" id="422442"/>
    <lineage>
        <taxon>Bacteria</taxon>
        <taxon>Bacillati</taxon>
        <taxon>Actinomycetota</taxon>
        <taxon>Actinomycetes</taxon>
        <taxon>Micrococcales</taxon>
        <taxon>Intrasporangiaceae</taxon>
        <taxon>Terrabacter</taxon>
    </lineage>
</organism>
<evidence type="ECO:0000256" key="1">
    <source>
        <dbReference type="ARBA" id="ARBA00001400"/>
    </source>
</evidence>
<evidence type="ECO:0000313" key="12">
    <source>
        <dbReference type="EMBL" id="GEO30888.1"/>
    </source>
</evidence>
<comment type="function">
    <text evidence="2 8 10">Excises uracil residues from the DNA which can arise as a result of misincorporation of dUMP residues by DNA polymerase or due to deamination of cytosine.</text>
</comment>
<dbReference type="Proteomes" id="UP000321534">
    <property type="component" value="Unassembled WGS sequence"/>
</dbReference>
<comment type="catalytic activity">
    <reaction evidence="1 8 10">
        <text>Hydrolyzes single-stranded DNA or mismatched double-stranded DNA and polynucleotides, releasing free uracil.</text>
        <dbReference type="EC" id="3.2.2.27"/>
    </reaction>
</comment>
<comment type="similarity">
    <text evidence="3 8 10">Belongs to the uracil-DNA glycosylase (UDG) superfamily. UNG family.</text>
</comment>
<dbReference type="InterPro" id="IPR036895">
    <property type="entry name" value="Uracil-DNA_glycosylase-like_sf"/>
</dbReference>
<reference evidence="12 13" key="1">
    <citation type="submission" date="2019-07" db="EMBL/GenBank/DDBJ databases">
        <title>Whole genome shotgun sequence of Terrabacter aerolatus NBRC 106305.</title>
        <authorList>
            <person name="Hosoyama A."/>
            <person name="Uohara A."/>
            <person name="Ohji S."/>
            <person name="Ichikawa N."/>
        </authorList>
    </citation>
    <scope>NUCLEOTIDE SEQUENCE [LARGE SCALE GENOMIC DNA]</scope>
    <source>
        <strain evidence="12 13">NBRC 106305</strain>
    </source>
</reference>
<dbReference type="NCBIfam" id="NF003588">
    <property type="entry name" value="PRK05254.1-1"/>
    <property type="match status" value="1"/>
</dbReference>
<dbReference type="HAMAP" id="MF_00148">
    <property type="entry name" value="UDG"/>
    <property type="match status" value="1"/>
</dbReference>
<evidence type="ECO:0000256" key="3">
    <source>
        <dbReference type="ARBA" id="ARBA00008184"/>
    </source>
</evidence>
<dbReference type="InterPro" id="IPR002043">
    <property type="entry name" value="UDG_fam1"/>
</dbReference>
<evidence type="ECO:0000313" key="13">
    <source>
        <dbReference type="Proteomes" id="UP000321534"/>
    </source>
</evidence>
<dbReference type="NCBIfam" id="NF003589">
    <property type="entry name" value="PRK05254.1-2"/>
    <property type="match status" value="1"/>
</dbReference>
<dbReference type="GO" id="GO:0097510">
    <property type="term" value="P:base-excision repair, AP site formation via deaminated base removal"/>
    <property type="evidence" value="ECO:0007669"/>
    <property type="project" value="TreeGrafter"/>
</dbReference>
<dbReference type="PANTHER" id="PTHR11264">
    <property type="entry name" value="URACIL-DNA GLYCOSYLASE"/>
    <property type="match status" value="1"/>
</dbReference>